<name>A0AAD5KV02_9CRUS</name>
<proteinExistence type="predicted"/>
<evidence type="ECO:0008006" key="5">
    <source>
        <dbReference type="Google" id="ProtNLM"/>
    </source>
</evidence>
<evidence type="ECO:0000313" key="3">
    <source>
        <dbReference type="EMBL" id="KAI9559597.1"/>
    </source>
</evidence>
<evidence type="ECO:0000256" key="2">
    <source>
        <dbReference type="SAM" id="SignalP"/>
    </source>
</evidence>
<keyword evidence="1" id="KW-0812">Transmembrane</keyword>
<keyword evidence="2" id="KW-0732">Signal</keyword>
<dbReference type="Proteomes" id="UP000820818">
    <property type="component" value="Linkage Group LG4"/>
</dbReference>
<keyword evidence="1" id="KW-0472">Membrane</keyword>
<reference evidence="3 4" key="1">
    <citation type="submission" date="2022-05" db="EMBL/GenBank/DDBJ databases">
        <title>A multi-omics perspective on studying reproductive biology in Daphnia sinensis.</title>
        <authorList>
            <person name="Jia J."/>
        </authorList>
    </citation>
    <scope>NUCLEOTIDE SEQUENCE [LARGE SCALE GENOMIC DNA]</scope>
    <source>
        <strain evidence="3 4">WSL</strain>
    </source>
</reference>
<sequence length="149" mass="16917">MSLRVYLVGLYFHLVSGLEECQVDSDCFSPDVYCLDGYCDGHCIPCKNFLRQPPYSGGCAKNKEDCGSCVPGAAPEEHVGFQHAFRCEMIHESVPVDSGMIPQWLAWTAIGLASVLFVWVVFRCIRRIRRIRRTKKSNIDRVMLQQMLP</sequence>
<accession>A0AAD5KV02</accession>
<comment type="caution">
    <text evidence="3">The sequence shown here is derived from an EMBL/GenBank/DDBJ whole genome shotgun (WGS) entry which is preliminary data.</text>
</comment>
<protein>
    <recommendedName>
        <fullName evidence="5">TNFR-Cys domain-containing protein</fullName>
    </recommendedName>
</protein>
<gene>
    <name evidence="3" type="ORF">GHT06_013602</name>
</gene>
<evidence type="ECO:0000256" key="1">
    <source>
        <dbReference type="SAM" id="Phobius"/>
    </source>
</evidence>
<dbReference type="EMBL" id="WJBH02000004">
    <property type="protein sequence ID" value="KAI9559597.1"/>
    <property type="molecule type" value="Genomic_DNA"/>
</dbReference>
<feature type="signal peptide" evidence="2">
    <location>
        <begin position="1"/>
        <end position="17"/>
    </location>
</feature>
<feature type="transmembrane region" description="Helical" evidence="1">
    <location>
        <begin position="104"/>
        <end position="125"/>
    </location>
</feature>
<organism evidence="3 4">
    <name type="scientific">Daphnia sinensis</name>
    <dbReference type="NCBI Taxonomy" id="1820382"/>
    <lineage>
        <taxon>Eukaryota</taxon>
        <taxon>Metazoa</taxon>
        <taxon>Ecdysozoa</taxon>
        <taxon>Arthropoda</taxon>
        <taxon>Crustacea</taxon>
        <taxon>Branchiopoda</taxon>
        <taxon>Diplostraca</taxon>
        <taxon>Cladocera</taxon>
        <taxon>Anomopoda</taxon>
        <taxon>Daphniidae</taxon>
        <taxon>Daphnia</taxon>
        <taxon>Daphnia similis group</taxon>
    </lineage>
</organism>
<keyword evidence="1" id="KW-1133">Transmembrane helix</keyword>
<evidence type="ECO:0000313" key="4">
    <source>
        <dbReference type="Proteomes" id="UP000820818"/>
    </source>
</evidence>
<feature type="chain" id="PRO_5042017481" description="TNFR-Cys domain-containing protein" evidence="2">
    <location>
        <begin position="18"/>
        <end position="149"/>
    </location>
</feature>
<dbReference type="AlphaFoldDB" id="A0AAD5KV02"/>
<keyword evidence="4" id="KW-1185">Reference proteome</keyword>